<evidence type="ECO:0000313" key="8">
    <source>
        <dbReference type="EMBL" id="WSD15898.1"/>
    </source>
</evidence>
<feature type="region of interest" description="Disordered" evidence="6">
    <location>
        <begin position="347"/>
        <end position="374"/>
    </location>
</feature>
<dbReference type="EMBL" id="CP109135">
    <property type="protein sequence ID" value="WSD15898.1"/>
    <property type="molecule type" value="Genomic_DNA"/>
</dbReference>
<evidence type="ECO:0000256" key="2">
    <source>
        <dbReference type="ARBA" id="ARBA00022741"/>
    </source>
</evidence>
<evidence type="ECO:0000259" key="7">
    <source>
        <dbReference type="PROSITE" id="PS50011"/>
    </source>
</evidence>
<dbReference type="SMART" id="SM00220">
    <property type="entry name" value="S_TKc"/>
    <property type="match status" value="1"/>
</dbReference>
<name>A0ABZ1HBD4_STRPH</name>
<evidence type="ECO:0000256" key="5">
    <source>
        <dbReference type="PROSITE-ProRule" id="PRU10141"/>
    </source>
</evidence>
<dbReference type="InterPro" id="IPR008271">
    <property type="entry name" value="Ser/Thr_kinase_AS"/>
</dbReference>
<sequence>MPRHAGEPGAIGSIGGYELVDRLGSGGMGVVYLARSVSGRQVAVKVVHAQYALDEEFRARFRQEIAAARRVSGAFTAPVVDADPDAELPWMATSYVPGRTLSEMVDREGPLGGRELRALALGLGEALRDIHQAGVVHRDLKPSNVLMAGDGPRVIDFGISRAADSQALTVTGRLIGTPPFMSPEQFASPRDVTAASDVFSLGSLLVFAATGNGPFDGGSPYVTGYQVMNEPPSLDGVPQPLRGIIERCLDKDPATRPQLAELQGLFGSLPNTAAPAGPGVAHLPSVPGNGNVPRGPAATTTADTTTAADTTATGGAAGRGRRVRRLLVLGAVLAVTAAAVPVYHLVSSPDTTEGGPGDRASGAGASASPALPAGWRPWRTDLTRAVKNESLATNVDSVDSGCVSGGTSLYCAGTGFTVARIDAASGRVKWRFGSNSQAAARPLGVRDGIVYTHVQPNEDSVYSTQELVGVDTDSGKRVWTRTIDAGHPAVLFDGGILAMSGEGEEFVALDPKTGEDLWRTPAKSSAGTACAPTVMGGAPYGICVNQDDPFKGDAGFLRLAPADGTARELAELPLLAEPLGAVGGQPLFALRQSEESQSDNGRDEPYRALLQVNPDNGDVVRIPLKGTPRGLPGLVGTAVYFVRPDGTVTATRADDGARLWQKGTQVENLSAPVLSTKYDHLYFANRYGRLLALDRKTGTVQWTTNKLTDPGTSAENRIPSTLLVKDALVAVAGDTAFSTSPDRAP</sequence>
<dbReference type="InterPro" id="IPR011047">
    <property type="entry name" value="Quinoprotein_ADH-like_sf"/>
</dbReference>
<dbReference type="InterPro" id="IPR011009">
    <property type="entry name" value="Kinase-like_dom_sf"/>
</dbReference>
<proteinExistence type="predicted"/>
<dbReference type="PROSITE" id="PS00108">
    <property type="entry name" value="PROTEIN_KINASE_ST"/>
    <property type="match status" value="1"/>
</dbReference>
<dbReference type="Gene3D" id="2.130.10.10">
    <property type="entry name" value="YVTN repeat-like/Quinoprotein amine dehydrogenase"/>
    <property type="match status" value="2"/>
</dbReference>
<dbReference type="SUPFAM" id="SSF50998">
    <property type="entry name" value="Quinoprotein alcohol dehydrogenase-like"/>
    <property type="match status" value="2"/>
</dbReference>
<feature type="domain" description="Protein kinase" evidence="7">
    <location>
        <begin position="17"/>
        <end position="266"/>
    </location>
</feature>
<accession>A0ABZ1HBD4</accession>
<dbReference type="SMART" id="SM00564">
    <property type="entry name" value="PQQ"/>
    <property type="match status" value="4"/>
</dbReference>
<dbReference type="PANTHER" id="PTHR43289:SF34">
    <property type="entry name" value="SERINE_THREONINE-PROTEIN KINASE YBDM-RELATED"/>
    <property type="match status" value="1"/>
</dbReference>
<dbReference type="PROSITE" id="PS00107">
    <property type="entry name" value="PROTEIN_KINASE_ATP"/>
    <property type="match status" value="1"/>
</dbReference>
<keyword evidence="1" id="KW-0808">Transferase</keyword>
<evidence type="ECO:0000256" key="3">
    <source>
        <dbReference type="ARBA" id="ARBA00022777"/>
    </source>
</evidence>
<dbReference type="CDD" id="cd14014">
    <property type="entry name" value="STKc_PknB_like"/>
    <property type="match status" value="1"/>
</dbReference>
<evidence type="ECO:0000256" key="4">
    <source>
        <dbReference type="ARBA" id="ARBA00022840"/>
    </source>
</evidence>
<keyword evidence="4 5" id="KW-0067">ATP-binding</keyword>
<reference evidence="8 9" key="1">
    <citation type="submission" date="2022-10" db="EMBL/GenBank/DDBJ databases">
        <title>The complete genomes of actinobacterial strains from the NBC collection.</title>
        <authorList>
            <person name="Joergensen T.S."/>
            <person name="Alvarez Arevalo M."/>
            <person name="Sterndorff E.B."/>
            <person name="Faurdal D."/>
            <person name="Vuksanovic O."/>
            <person name="Mourched A.-S."/>
            <person name="Charusanti P."/>
            <person name="Shaw S."/>
            <person name="Blin K."/>
            <person name="Weber T."/>
        </authorList>
    </citation>
    <scope>NUCLEOTIDE SEQUENCE [LARGE SCALE GENOMIC DNA]</scope>
    <source>
        <strain evidence="8 9">NBC 01752</strain>
    </source>
</reference>
<evidence type="ECO:0000256" key="1">
    <source>
        <dbReference type="ARBA" id="ARBA00022679"/>
    </source>
</evidence>
<dbReference type="InterPro" id="IPR018391">
    <property type="entry name" value="PQQ_b-propeller_rpt"/>
</dbReference>
<dbReference type="Gene3D" id="3.30.200.20">
    <property type="entry name" value="Phosphorylase Kinase, domain 1"/>
    <property type="match status" value="1"/>
</dbReference>
<evidence type="ECO:0000256" key="6">
    <source>
        <dbReference type="SAM" id="MobiDB-lite"/>
    </source>
</evidence>
<feature type="compositionally biased region" description="Low complexity" evidence="6">
    <location>
        <begin position="358"/>
        <end position="374"/>
    </location>
</feature>
<dbReference type="InterPro" id="IPR000719">
    <property type="entry name" value="Prot_kinase_dom"/>
</dbReference>
<organism evidence="8 9">
    <name type="scientific">Streptomyces phaeochromogenes</name>
    <dbReference type="NCBI Taxonomy" id="1923"/>
    <lineage>
        <taxon>Bacteria</taxon>
        <taxon>Bacillati</taxon>
        <taxon>Actinomycetota</taxon>
        <taxon>Actinomycetes</taxon>
        <taxon>Kitasatosporales</taxon>
        <taxon>Streptomycetaceae</taxon>
        <taxon>Streptomyces</taxon>
        <taxon>Streptomyces phaeochromogenes group</taxon>
    </lineage>
</organism>
<dbReference type="PROSITE" id="PS50011">
    <property type="entry name" value="PROTEIN_KINASE_DOM"/>
    <property type="match status" value="1"/>
</dbReference>
<keyword evidence="3" id="KW-0418">Kinase</keyword>
<feature type="region of interest" description="Disordered" evidence="6">
    <location>
        <begin position="276"/>
        <end position="319"/>
    </location>
</feature>
<dbReference type="PANTHER" id="PTHR43289">
    <property type="entry name" value="MITOGEN-ACTIVATED PROTEIN KINASE KINASE KINASE 20-RELATED"/>
    <property type="match status" value="1"/>
</dbReference>
<protein>
    <submittedName>
        <fullName evidence="8">PQQ-binding-like beta-propeller repeat protein</fullName>
    </submittedName>
</protein>
<dbReference type="Pfam" id="PF13360">
    <property type="entry name" value="PQQ_2"/>
    <property type="match status" value="2"/>
</dbReference>
<feature type="compositionally biased region" description="Low complexity" evidence="6">
    <location>
        <begin position="297"/>
        <end position="314"/>
    </location>
</feature>
<dbReference type="Pfam" id="PF00069">
    <property type="entry name" value="Pkinase"/>
    <property type="match status" value="1"/>
</dbReference>
<keyword evidence="9" id="KW-1185">Reference proteome</keyword>
<dbReference type="InterPro" id="IPR017441">
    <property type="entry name" value="Protein_kinase_ATP_BS"/>
</dbReference>
<dbReference type="InterPro" id="IPR002372">
    <property type="entry name" value="PQQ_rpt_dom"/>
</dbReference>
<evidence type="ECO:0000313" key="9">
    <source>
        <dbReference type="Proteomes" id="UP001340816"/>
    </source>
</evidence>
<dbReference type="Gene3D" id="1.10.510.10">
    <property type="entry name" value="Transferase(Phosphotransferase) domain 1"/>
    <property type="match status" value="1"/>
</dbReference>
<dbReference type="Proteomes" id="UP001340816">
    <property type="component" value="Chromosome"/>
</dbReference>
<keyword evidence="2 5" id="KW-0547">Nucleotide-binding</keyword>
<feature type="binding site" evidence="5">
    <location>
        <position position="45"/>
    </location>
    <ligand>
        <name>ATP</name>
        <dbReference type="ChEBI" id="CHEBI:30616"/>
    </ligand>
</feature>
<dbReference type="SUPFAM" id="SSF56112">
    <property type="entry name" value="Protein kinase-like (PK-like)"/>
    <property type="match status" value="1"/>
</dbReference>
<dbReference type="RefSeq" id="WP_326759795.1">
    <property type="nucleotide sequence ID" value="NZ_CP109135.1"/>
</dbReference>
<dbReference type="InterPro" id="IPR015943">
    <property type="entry name" value="WD40/YVTN_repeat-like_dom_sf"/>
</dbReference>
<gene>
    <name evidence="8" type="ORF">OHB35_23080</name>
</gene>